<comment type="caution">
    <text evidence="2">The sequence shown here is derived from an EMBL/GenBank/DDBJ whole genome shotgun (WGS) entry which is preliminary data.</text>
</comment>
<organism evidence="2 3">
    <name type="scientific">Vespula squamosa</name>
    <name type="common">Southern yellow jacket</name>
    <name type="synonym">Wasp</name>
    <dbReference type="NCBI Taxonomy" id="30214"/>
    <lineage>
        <taxon>Eukaryota</taxon>
        <taxon>Metazoa</taxon>
        <taxon>Ecdysozoa</taxon>
        <taxon>Arthropoda</taxon>
        <taxon>Hexapoda</taxon>
        <taxon>Insecta</taxon>
        <taxon>Pterygota</taxon>
        <taxon>Neoptera</taxon>
        <taxon>Endopterygota</taxon>
        <taxon>Hymenoptera</taxon>
        <taxon>Apocrita</taxon>
        <taxon>Aculeata</taxon>
        <taxon>Vespoidea</taxon>
        <taxon>Vespidae</taxon>
        <taxon>Vespinae</taxon>
        <taxon>Vespula</taxon>
    </lineage>
</organism>
<name>A0ABD2A343_VESSQ</name>
<dbReference type="EMBL" id="JAUDFV010000156">
    <property type="protein sequence ID" value="KAL2714802.1"/>
    <property type="molecule type" value="Genomic_DNA"/>
</dbReference>
<dbReference type="AlphaFoldDB" id="A0ABD2A343"/>
<accession>A0ABD2A343</accession>
<evidence type="ECO:0000256" key="1">
    <source>
        <dbReference type="SAM" id="MobiDB-lite"/>
    </source>
</evidence>
<evidence type="ECO:0000313" key="2">
    <source>
        <dbReference type="EMBL" id="KAL2714802.1"/>
    </source>
</evidence>
<proteinExistence type="predicted"/>
<evidence type="ECO:0000313" key="3">
    <source>
        <dbReference type="Proteomes" id="UP001607302"/>
    </source>
</evidence>
<reference evidence="2 3" key="1">
    <citation type="journal article" date="2024" name="Ann. Entomol. Soc. Am.">
        <title>Genomic analyses of the southern and eastern yellowjacket wasps (Hymenoptera: Vespidae) reveal evolutionary signatures of social life.</title>
        <authorList>
            <person name="Catto M.A."/>
            <person name="Caine P.B."/>
            <person name="Orr S.E."/>
            <person name="Hunt B.G."/>
            <person name="Goodisman M.A.D."/>
        </authorList>
    </citation>
    <scope>NUCLEOTIDE SEQUENCE [LARGE SCALE GENOMIC DNA]</scope>
    <source>
        <strain evidence="2">233</strain>
        <tissue evidence="2">Head and thorax</tissue>
    </source>
</reference>
<feature type="compositionally biased region" description="Gly residues" evidence="1">
    <location>
        <begin position="73"/>
        <end position="88"/>
    </location>
</feature>
<dbReference type="Proteomes" id="UP001607302">
    <property type="component" value="Unassembled WGS sequence"/>
</dbReference>
<gene>
    <name evidence="2" type="ORF">V1478_015987</name>
</gene>
<sequence length="94" mass="10461">MEDEREYRLGLKQDSVAACRTAEKQRKKEDKEYEKMIVGYRGGDNEKNISWNRRRNYVVSKNPAEIPRWKTSGGNGGGTGGGETGGGFNYPAAS</sequence>
<keyword evidence="3" id="KW-1185">Reference proteome</keyword>
<feature type="region of interest" description="Disordered" evidence="1">
    <location>
        <begin position="66"/>
        <end position="94"/>
    </location>
</feature>
<protein>
    <submittedName>
        <fullName evidence="2">Uncharacterized protein</fullName>
    </submittedName>
</protein>